<keyword evidence="2" id="KW-1185">Reference proteome</keyword>
<protein>
    <submittedName>
        <fullName evidence="1">Uncharacterized protein</fullName>
    </submittedName>
</protein>
<organism evidence="1 2">
    <name type="scientific">Roseinatronobacter alkalisoli</name>
    <dbReference type="NCBI Taxonomy" id="3028235"/>
    <lineage>
        <taxon>Bacteria</taxon>
        <taxon>Pseudomonadati</taxon>
        <taxon>Pseudomonadota</taxon>
        <taxon>Alphaproteobacteria</taxon>
        <taxon>Rhodobacterales</taxon>
        <taxon>Paracoccaceae</taxon>
        <taxon>Roseinatronobacter</taxon>
    </lineage>
</organism>
<name>A0ABT5TCX8_9RHOB</name>
<sequence length="158" mass="16840">MDARPTQGEAALAFALRLLNSATPEEAVTFTAQLFTRRVAIWWGHECLRHLENLLDPPDIEMMALAAAWVATPDAAHRSRVAEAAAACSTRSPGVWLAMAAGWTGGSMAPADAPVVPPPRFLTGRGVNAAVLSALARGKRADRQETLETFIGMAHDLV</sequence>
<reference evidence="1" key="1">
    <citation type="submission" date="2023-02" db="EMBL/GenBank/DDBJ databases">
        <title>Description of Roseinatronobacter alkalisoli sp. nov., an alkaliphilic bacerium isolated from soda soil.</title>
        <authorList>
            <person name="Wei W."/>
        </authorList>
    </citation>
    <scope>NUCLEOTIDE SEQUENCE</scope>
    <source>
        <strain evidence="1">HJB301</strain>
    </source>
</reference>
<evidence type="ECO:0000313" key="2">
    <source>
        <dbReference type="Proteomes" id="UP001431784"/>
    </source>
</evidence>
<dbReference type="Proteomes" id="UP001431784">
    <property type="component" value="Unassembled WGS sequence"/>
</dbReference>
<comment type="caution">
    <text evidence="1">The sequence shown here is derived from an EMBL/GenBank/DDBJ whole genome shotgun (WGS) entry which is preliminary data.</text>
</comment>
<gene>
    <name evidence="1" type="ORF">PUT78_17345</name>
</gene>
<dbReference type="RefSeq" id="WP_274353535.1">
    <property type="nucleotide sequence ID" value="NZ_JAQZSM010000020.1"/>
</dbReference>
<evidence type="ECO:0000313" key="1">
    <source>
        <dbReference type="EMBL" id="MDD7972861.1"/>
    </source>
</evidence>
<dbReference type="Pfam" id="PF22011">
    <property type="entry name" value="DUF6931"/>
    <property type="match status" value="1"/>
</dbReference>
<dbReference type="InterPro" id="IPR053855">
    <property type="entry name" value="DUF6931"/>
</dbReference>
<proteinExistence type="predicted"/>
<accession>A0ABT5TCX8</accession>
<dbReference type="EMBL" id="JAQZSM010000020">
    <property type="protein sequence ID" value="MDD7972861.1"/>
    <property type="molecule type" value="Genomic_DNA"/>
</dbReference>